<feature type="transmembrane region" description="Helical" evidence="6">
    <location>
        <begin position="319"/>
        <end position="338"/>
    </location>
</feature>
<dbReference type="PRINTS" id="PR00081">
    <property type="entry name" value="GDHRDH"/>
</dbReference>
<feature type="transmembrane region" description="Helical" evidence="6">
    <location>
        <begin position="401"/>
        <end position="423"/>
    </location>
</feature>
<feature type="transmembrane region" description="Helical" evidence="6">
    <location>
        <begin position="359"/>
        <end position="381"/>
    </location>
</feature>
<reference evidence="9" key="1">
    <citation type="submission" date="2024-02" db="UniProtKB">
        <authorList>
            <consortium name="WormBaseParasite"/>
        </authorList>
    </citation>
    <scope>IDENTIFICATION</scope>
</reference>
<dbReference type="Pfam" id="PF10320">
    <property type="entry name" value="7TM_GPCR_Srsx"/>
    <property type="match status" value="1"/>
</dbReference>
<dbReference type="GO" id="GO:0016020">
    <property type="term" value="C:membrane"/>
    <property type="evidence" value="ECO:0007669"/>
    <property type="project" value="UniProtKB-SubCell"/>
</dbReference>
<dbReference type="WBParaSite" id="MBELARI_LOCUS17904">
    <property type="protein sequence ID" value="MBELARI_LOCUS17904"/>
    <property type="gene ID" value="MBELARI_LOCUS17904"/>
</dbReference>
<evidence type="ECO:0000313" key="8">
    <source>
        <dbReference type="Proteomes" id="UP000887575"/>
    </source>
</evidence>
<dbReference type="PRINTS" id="PR00080">
    <property type="entry name" value="SDRFAMILY"/>
</dbReference>
<evidence type="ECO:0000256" key="3">
    <source>
        <dbReference type="ARBA" id="ARBA00022989"/>
    </source>
</evidence>
<dbReference type="InterPro" id="IPR017452">
    <property type="entry name" value="GPCR_Rhodpsn_7TM"/>
</dbReference>
<keyword evidence="5 6" id="KW-0472">Membrane</keyword>
<sequence length="564" mass="62968">MFSSSGCLFCDLLYIIPLITAFYFLRQYIRGGQFKENVRANGKIAVVTGANSGVGRALCEELNKRGAKVYMLCRDEKRAAQAREQLVENGCNDSNLLIQTVDLADFSSIRDVVKILLTEESHIDILINNAGLLGIPQFEKTKDGVEKTWQSNYLGHFLLTELLLSSLEKSSDPRIVNVSSIVHPLADSIDLDYVNNPKNYGRMKAYSRSKLANIMHSRELSTRYPKIKSSSCHPGNINSNILSTSGWIFLKDIFAPIFWFCFKTEMDGAQTPLHLALSQHLKGNGLYYSDCVVVEESEKARFDGDCVKLYEQSRQSMELFIPLIYLFIAIIFVCIGVYGNLNVIWASIRKKELRGKHGVLLQIFVSFHTICLLFELIFTSLNVINRAYGWTQLNCAKAMSVYMFALSAQDLLALIIVADLLVAISLPIKHRIWSLSIYIPLVTTPAFIFGITFVALSNAYADPNLILPACNPLLSMNTFIADIWLLCNFGINAVILLLYAVISALIRVKAGQVAKKVVTQNACVMRKKTDEQKAIPSRNRTVSIGVAPIDSSNQFVLPQIVVTS</sequence>
<dbReference type="Gene3D" id="1.20.1070.10">
    <property type="entry name" value="Rhodopsin 7-helix transmembrane proteins"/>
    <property type="match status" value="1"/>
</dbReference>
<dbReference type="InterPro" id="IPR000276">
    <property type="entry name" value="GPCR_Rhodpsn"/>
</dbReference>
<evidence type="ECO:0000313" key="9">
    <source>
        <dbReference type="WBParaSite" id="MBELARI_LOCUS17904"/>
    </source>
</evidence>
<dbReference type="InterPro" id="IPR019424">
    <property type="entry name" value="7TM_GPCR_Srsx"/>
</dbReference>
<dbReference type="GO" id="GO:0016491">
    <property type="term" value="F:oxidoreductase activity"/>
    <property type="evidence" value="ECO:0007669"/>
    <property type="project" value="UniProtKB-KW"/>
</dbReference>
<dbReference type="SUPFAM" id="SSF81321">
    <property type="entry name" value="Family A G protein-coupled receptor-like"/>
    <property type="match status" value="1"/>
</dbReference>
<name>A0AAF3J5R1_9BILA</name>
<feature type="transmembrane region" description="Helical" evidence="6">
    <location>
        <begin position="435"/>
        <end position="456"/>
    </location>
</feature>
<dbReference type="Pfam" id="PF00106">
    <property type="entry name" value="adh_short"/>
    <property type="match status" value="1"/>
</dbReference>
<organism evidence="8 9">
    <name type="scientific">Mesorhabditis belari</name>
    <dbReference type="NCBI Taxonomy" id="2138241"/>
    <lineage>
        <taxon>Eukaryota</taxon>
        <taxon>Metazoa</taxon>
        <taxon>Ecdysozoa</taxon>
        <taxon>Nematoda</taxon>
        <taxon>Chromadorea</taxon>
        <taxon>Rhabditida</taxon>
        <taxon>Rhabditina</taxon>
        <taxon>Rhabditomorpha</taxon>
        <taxon>Rhabditoidea</taxon>
        <taxon>Rhabditidae</taxon>
        <taxon>Mesorhabditinae</taxon>
        <taxon>Mesorhabditis</taxon>
    </lineage>
</organism>
<dbReference type="PANTHER" id="PTHR43157:SF31">
    <property type="entry name" value="PHOSPHATIDYLINOSITOL-GLYCAN BIOSYNTHESIS CLASS F PROTEIN"/>
    <property type="match status" value="1"/>
</dbReference>
<feature type="domain" description="G-protein coupled receptors family 1 profile" evidence="7">
    <location>
        <begin position="339"/>
        <end position="564"/>
    </location>
</feature>
<comment type="subcellular location">
    <subcellularLocation>
        <location evidence="1">Membrane</location>
    </subcellularLocation>
</comment>
<keyword evidence="4" id="KW-0560">Oxidoreductase</keyword>
<keyword evidence="8" id="KW-1185">Reference proteome</keyword>
<feature type="transmembrane region" description="Helical" evidence="6">
    <location>
        <begin position="483"/>
        <end position="506"/>
    </location>
</feature>
<dbReference type="PANTHER" id="PTHR43157">
    <property type="entry name" value="PHOSPHATIDYLINOSITOL-GLYCAN BIOSYNTHESIS CLASS F PROTEIN-RELATED"/>
    <property type="match status" value="1"/>
</dbReference>
<evidence type="ECO:0000256" key="2">
    <source>
        <dbReference type="ARBA" id="ARBA00022692"/>
    </source>
</evidence>
<dbReference type="SUPFAM" id="SSF51735">
    <property type="entry name" value="NAD(P)-binding Rossmann-fold domains"/>
    <property type="match status" value="1"/>
</dbReference>
<dbReference type="PROSITE" id="PS50262">
    <property type="entry name" value="G_PROTEIN_RECEP_F1_2"/>
    <property type="match status" value="1"/>
</dbReference>
<protein>
    <recommendedName>
        <fullName evidence="7">G-protein coupled receptors family 1 profile domain-containing protein</fullName>
    </recommendedName>
</protein>
<evidence type="ECO:0000259" key="7">
    <source>
        <dbReference type="PROSITE" id="PS50262"/>
    </source>
</evidence>
<dbReference type="InterPro" id="IPR002347">
    <property type="entry name" value="SDR_fam"/>
</dbReference>
<feature type="transmembrane region" description="Helical" evidence="6">
    <location>
        <begin position="7"/>
        <end position="25"/>
    </location>
</feature>
<dbReference type="Proteomes" id="UP000887575">
    <property type="component" value="Unassembled WGS sequence"/>
</dbReference>
<evidence type="ECO:0000256" key="6">
    <source>
        <dbReference type="SAM" id="Phobius"/>
    </source>
</evidence>
<evidence type="ECO:0000256" key="5">
    <source>
        <dbReference type="ARBA" id="ARBA00023136"/>
    </source>
</evidence>
<proteinExistence type="predicted"/>
<dbReference type="SMART" id="SM01381">
    <property type="entry name" value="7TM_GPCR_Srsx"/>
    <property type="match status" value="1"/>
</dbReference>
<evidence type="ECO:0000256" key="1">
    <source>
        <dbReference type="ARBA" id="ARBA00004370"/>
    </source>
</evidence>
<dbReference type="InterPro" id="IPR036291">
    <property type="entry name" value="NAD(P)-bd_dom_sf"/>
</dbReference>
<dbReference type="GO" id="GO:0004930">
    <property type="term" value="F:G protein-coupled receptor activity"/>
    <property type="evidence" value="ECO:0007669"/>
    <property type="project" value="InterPro"/>
</dbReference>
<dbReference type="AlphaFoldDB" id="A0AAF3J5R1"/>
<evidence type="ECO:0000256" key="4">
    <source>
        <dbReference type="ARBA" id="ARBA00023002"/>
    </source>
</evidence>
<accession>A0AAF3J5R1</accession>
<keyword evidence="2 6" id="KW-0812">Transmembrane</keyword>
<keyword evidence="3 6" id="KW-1133">Transmembrane helix</keyword>
<dbReference type="Gene3D" id="3.40.50.720">
    <property type="entry name" value="NAD(P)-binding Rossmann-like Domain"/>
    <property type="match status" value="1"/>
</dbReference>